<organism evidence="2 3">
    <name type="scientific">Pseudobowmanella zhangzhouensis</name>
    <dbReference type="NCBI Taxonomy" id="1537679"/>
    <lineage>
        <taxon>Bacteria</taxon>
        <taxon>Pseudomonadati</taxon>
        <taxon>Pseudomonadota</taxon>
        <taxon>Gammaproteobacteria</taxon>
        <taxon>Alteromonadales</taxon>
        <taxon>Alteromonadaceae</taxon>
    </lineage>
</organism>
<dbReference type="InterPro" id="IPR028098">
    <property type="entry name" value="Glyco_trans_4-like_N"/>
</dbReference>
<keyword evidence="2" id="KW-0808">Transferase</keyword>
<dbReference type="PANTHER" id="PTHR12526:SF638">
    <property type="entry name" value="SPORE COAT PROTEIN SA"/>
    <property type="match status" value="1"/>
</dbReference>
<name>A0ABW1XIZ9_9ALTE</name>
<sequence length="339" mass="37607">MNRCAELIWLLVDSRAFGGIEAHIENLSVGLHHQSYRVEVVFMVNYGTHPLVARLQREGVPVRYANEHPGGLWQLLKTHRPAVLHTHGYKAGILGRLFSKTLGIPVVSSYHSGEPGQGRVAWYRRLDHCTAWLAPAIAVSDAIAADVWQRATVVANFVSMPTYMRVTKSPNTVAFVGRFSQEKGITTFCELAAQHPTLYFSAYGDGPLLNDLREQYRGQLAFHGAVDDMTPVWPKIGVLCIPSLHEGLPMVALEALSRGIPVIANDVGDLRRCVIPGETGWLCDPAQPEQLKTALLAWQAMPVNERFAMAQRCRQLIQQQFSCAAQLPVFLDMYTRAVG</sequence>
<dbReference type="Gene3D" id="3.40.50.2000">
    <property type="entry name" value="Glycogen Phosphorylase B"/>
    <property type="match status" value="2"/>
</dbReference>
<protein>
    <submittedName>
        <fullName evidence="2">Glycosyltransferase family 4 protein</fullName>
        <ecNumber evidence="2">2.4.-.-</ecNumber>
    </submittedName>
</protein>
<dbReference type="EC" id="2.4.-.-" evidence="2"/>
<dbReference type="Pfam" id="PF13439">
    <property type="entry name" value="Glyco_transf_4"/>
    <property type="match status" value="1"/>
</dbReference>
<comment type="caution">
    <text evidence="2">The sequence shown here is derived from an EMBL/GenBank/DDBJ whole genome shotgun (WGS) entry which is preliminary data.</text>
</comment>
<dbReference type="CDD" id="cd03801">
    <property type="entry name" value="GT4_PimA-like"/>
    <property type="match status" value="1"/>
</dbReference>
<evidence type="ECO:0000313" key="2">
    <source>
        <dbReference type="EMBL" id="MFC6439278.1"/>
    </source>
</evidence>
<dbReference type="PANTHER" id="PTHR12526">
    <property type="entry name" value="GLYCOSYLTRANSFERASE"/>
    <property type="match status" value="1"/>
</dbReference>
<dbReference type="SUPFAM" id="SSF53756">
    <property type="entry name" value="UDP-Glycosyltransferase/glycogen phosphorylase"/>
    <property type="match status" value="1"/>
</dbReference>
<gene>
    <name evidence="2" type="ORF">ACFP85_03840</name>
</gene>
<evidence type="ECO:0000313" key="3">
    <source>
        <dbReference type="Proteomes" id="UP001596364"/>
    </source>
</evidence>
<proteinExistence type="predicted"/>
<dbReference type="Pfam" id="PF13692">
    <property type="entry name" value="Glyco_trans_1_4"/>
    <property type="match status" value="1"/>
</dbReference>
<accession>A0ABW1XIZ9</accession>
<evidence type="ECO:0000259" key="1">
    <source>
        <dbReference type="Pfam" id="PF13439"/>
    </source>
</evidence>
<dbReference type="GO" id="GO:0016757">
    <property type="term" value="F:glycosyltransferase activity"/>
    <property type="evidence" value="ECO:0007669"/>
    <property type="project" value="UniProtKB-KW"/>
</dbReference>
<dbReference type="EMBL" id="JBHSUS010000001">
    <property type="protein sequence ID" value="MFC6439278.1"/>
    <property type="molecule type" value="Genomic_DNA"/>
</dbReference>
<keyword evidence="2" id="KW-0328">Glycosyltransferase</keyword>
<keyword evidence="3" id="KW-1185">Reference proteome</keyword>
<reference evidence="3" key="1">
    <citation type="journal article" date="2019" name="Int. J. Syst. Evol. Microbiol.">
        <title>The Global Catalogue of Microorganisms (GCM) 10K type strain sequencing project: providing services to taxonomists for standard genome sequencing and annotation.</title>
        <authorList>
            <consortium name="The Broad Institute Genomics Platform"/>
            <consortium name="The Broad Institute Genome Sequencing Center for Infectious Disease"/>
            <person name="Wu L."/>
            <person name="Ma J."/>
        </authorList>
    </citation>
    <scope>NUCLEOTIDE SEQUENCE [LARGE SCALE GENOMIC DNA]</scope>
    <source>
        <strain evidence="3">CGMCC 1.16031</strain>
    </source>
</reference>
<feature type="domain" description="Glycosyltransferase subfamily 4-like N-terminal" evidence="1">
    <location>
        <begin position="17"/>
        <end position="153"/>
    </location>
</feature>
<dbReference type="Proteomes" id="UP001596364">
    <property type="component" value="Unassembled WGS sequence"/>
</dbReference>
<dbReference type="RefSeq" id="WP_131257444.1">
    <property type="nucleotide sequence ID" value="NZ_JBHSUS010000001.1"/>
</dbReference>